<dbReference type="AlphaFoldDB" id="A0AAW0U161"/>
<gene>
    <name evidence="2" type="ORF">O3P69_006667</name>
</gene>
<name>A0AAW0U161_SCYPA</name>
<dbReference type="EMBL" id="JARAKH010000020">
    <property type="protein sequence ID" value="KAK8393496.1"/>
    <property type="molecule type" value="Genomic_DNA"/>
</dbReference>
<evidence type="ECO:0000313" key="3">
    <source>
        <dbReference type="Proteomes" id="UP001487740"/>
    </source>
</evidence>
<dbReference type="Proteomes" id="UP001487740">
    <property type="component" value="Unassembled WGS sequence"/>
</dbReference>
<evidence type="ECO:0000313" key="2">
    <source>
        <dbReference type="EMBL" id="KAK8393496.1"/>
    </source>
</evidence>
<reference evidence="2 3" key="1">
    <citation type="submission" date="2023-03" db="EMBL/GenBank/DDBJ databases">
        <title>High-quality genome of Scylla paramamosain provides insights in environmental adaptation.</title>
        <authorList>
            <person name="Zhang L."/>
        </authorList>
    </citation>
    <scope>NUCLEOTIDE SEQUENCE [LARGE SCALE GENOMIC DNA]</scope>
    <source>
        <strain evidence="2">LZ_2023a</strain>
        <tissue evidence="2">Muscle</tissue>
    </source>
</reference>
<proteinExistence type="predicted"/>
<evidence type="ECO:0000256" key="1">
    <source>
        <dbReference type="SAM" id="MobiDB-lite"/>
    </source>
</evidence>
<feature type="region of interest" description="Disordered" evidence="1">
    <location>
        <begin position="1"/>
        <end position="28"/>
    </location>
</feature>
<comment type="caution">
    <text evidence="2">The sequence shown here is derived from an EMBL/GenBank/DDBJ whole genome shotgun (WGS) entry which is preliminary data.</text>
</comment>
<protein>
    <submittedName>
        <fullName evidence="2">Uncharacterized protein</fullName>
    </submittedName>
</protein>
<keyword evidence="3" id="KW-1185">Reference proteome</keyword>
<sequence>MMKEGCEGGRVGGRATFGTERPTRLSCPDDTARGGCGLVLAPVWPRIWPRRRSGTAAASTHRKMKVKQKAIIGAEILGMGSCEPRLQPARPSEILNGGNTRPRIYPVMY</sequence>
<organism evidence="2 3">
    <name type="scientific">Scylla paramamosain</name>
    <name type="common">Mud crab</name>
    <dbReference type="NCBI Taxonomy" id="85552"/>
    <lineage>
        <taxon>Eukaryota</taxon>
        <taxon>Metazoa</taxon>
        <taxon>Ecdysozoa</taxon>
        <taxon>Arthropoda</taxon>
        <taxon>Crustacea</taxon>
        <taxon>Multicrustacea</taxon>
        <taxon>Malacostraca</taxon>
        <taxon>Eumalacostraca</taxon>
        <taxon>Eucarida</taxon>
        <taxon>Decapoda</taxon>
        <taxon>Pleocyemata</taxon>
        <taxon>Brachyura</taxon>
        <taxon>Eubrachyura</taxon>
        <taxon>Portunoidea</taxon>
        <taxon>Portunidae</taxon>
        <taxon>Portuninae</taxon>
        <taxon>Scylla</taxon>
    </lineage>
</organism>
<accession>A0AAW0U161</accession>